<evidence type="ECO:0000256" key="3">
    <source>
        <dbReference type="ARBA" id="ARBA00022452"/>
    </source>
</evidence>
<evidence type="ECO:0000259" key="13">
    <source>
        <dbReference type="Pfam" id="PF00593"/>
    </source>
</evidence>
<evidence type="ECO:0000256" key="2">
    <source>
        <dbReference type="ARBA" id="ARBA00022448"/>
    </source>
</evidence>
<evidence type="ECO:0000259" key="14">
    <source>
        <dbReference type="Pfam" id="PF07715"/>
    </source>
</evidence>
<dbReference type="SUPFAM" id="SSF56935">
    <property type="entry name" value="Porins"/>
    <property type="match status" value="1"/>
</dbReference>
<dbReference type="Gene3D" id="2.40.170.20">
    <property type="entry name" value="TonB-dependent receptor, beta-barrel domain"/>
    <property type="match status" value="1"/>
</dbReference>
<organism evidence="15 16">
    <name type="scientific">Porphyromonas gulae</name>
    <dbReference type="NCBI Taxonomy" id="111105"/>
    <lineage>
        <taxon>Bacteria</taxon>
        <taxon>Pseudomonadati</taxon>
        <taxon>Bacteroidota</taxon>
        <taxon>Bacteroidia</taxon>
        <taxon>Bacteroidales</taxon>
        <taxon>Porphyromonadaceae</taxon>
        <taxon>Porphyromonas</taxon>
    </lineage>
</organism>
<evidence type="ECO:0000256" key="7">
    <source>
        <dbReference type="ARBA" id="ARBA00023136"/>
    </source>
</evidence>
<comment type="subcellular location">
    <subcellularLocation>
        <location evidence="1 10">Cell outer membrane</location>
        <topology evidence="1 10">Multi-pass membrane protein</topology>
    </subcellularLocation>
</comment>
<evidence type="ECO:0000313" key="16">
    <source>
        <dbReference type="Proteomes" id="UP000030146"/>
    </source>
</evidence>
<sequence length="646" mass="73298">MKSVVTKQALIGLLFFSISIYSHAANPPAQPIDTTVCRNIALDDVVVTGSRTVRLLKDVPVPTKVFKAKDIKAIAPSSFIDVLQYILPGIEFTKHGSRDQLNAQGFDESSILFLVDGELISTGSTSGIDFERINPDDIERIEVLRGASSALYGSNAIGGVINIITRTAKDPFRVSASARYDSRDGQKYDVAAGVKRGIFSSQTGVQYRADKSYILADQFEQELNVAGNTTWNINQKFTITPKENLSFNLAGLVNLRKQHWTDKIDFLYNSYDVKAGANWRISETSDLDISYHYDKYSRDTCLIKTENQKKLPIFDEDMHHLRAQYNLNLAEVHFFNVGLEYIHDNVASPRLSSPSNPGEKSVNNKILYGQYIYKVTPKLVLSYGGRLDKHSGFGLHYTSRLSAMYKYSHVTNRLSYAEGYRAPSLQEMYFFFNHGAFFIYGNPNLKPEKSRMLSYSAEAHWNKLTLMGNVFFNHVRNRIDFTYKGTDLIYTNVSKEMRIFGFEGQANVVLPYGFGFRASYSYTYDRWKATDKAGTEMKLSNTRPHAATATLSYGHNFSKNYRLASNFSARFLSDLKTGRMNSDELFEEITYPGYTICRLDIENHFYRNYTLHIGAENLFDYKPKALAFNSPTSPGRIIYGLVRITF</sequence>
<dbReference type="InterPro" id="IPR037066">
    <property type="entry name" value="Plug_dom_sf"/>
</dbReference>
<reference evidence="15 16" key="1">
    <citation type="submission" date="2014-08" db="EMBL/GenBank/DDBJ databases">
        <title>Porphyromonas gulae strain:COT-052_OH3439 Genome sequencing.</title>
        <authorList>
            <person name="Wallis C."/>
            <person name="Deusch O."/>
            <person name="O'Flynn C."/>
            <person name="Davis I."/>
            <person name="Jospin G."/>
            <person name="Darling A.E."/>
            <person name="Coil D.A."/>
            <person name="Alexiev A."/>
            <person name="Horsfall A."/>
            <person name="Kirkwood N."/>
            <person name="Harris S."/>
            <person name="Eisen J.A."/>
        </authorList>
    </citation>
    <scope>NUCLEOTIDE SEQUENCE [LARGE SCALE GENOMIC DNA]</scope>
    <source>
        <strain evidence="16">COT-052 OH3439</strain>
    </source>
</reference>
<keyword evidence="8 15" id="KW-0675">Receptor</keyword>
<keyword evidence="3 10" id="KW-1134">Transmembrane beta strand</keyword>
<dbReference type="PANTHER" id="PTHR30069:SF29">
    <property type="entry name" value="HEMOGLOBIN AND HEMOGLOBIN-HAPTOGLOBIN-BINDING PROTEIN 1-RELATED"/>
    <property type="match status" value="1"/>
</dbReference>
<keyword evidence="4 10" id="KW-0812">Transmembrane</keyword>
<dbReference type="EMBL" id="JRAK01000118">
    <property type="protein sequence ID" value="KGN85943.1"/>
    <property type="molecule type" value="Genomic_DNA"/>
</dbReference>
<dbReference type="Proteomes" id="UP000030146">
    <property type="component" value="Unassembled WGS sequence"/>
</dbReference>
<dbReference type="PANTHER" id="PTHR30069">
    <property type="entry name" value="TONB-DEPENDENT OUTER MEMBRANE RECEPTOR"/>
    <property type="match status" value="1"/>
</dbReference>
<dbReference type="InterPro" id="IPR012910">
    <property type="entry name" value="Plug_dom"/>
</dbReference>
<comment type="similarity">
    <text evidence="10 11">Belongs to the TonB-dependent receptor family.</text>
</comment>
<accession>A0A0A2EWH6</accession>
<evidence type="ECO:0000256" key="6">
    <source>
        <dbReference type="ARBA" id="ARBA00023077"/>
    </source>
</evidence>
<dbReference type="GO" id="GO:0015344">
    <property type="term" value="F:siderophore uptake transmembrane transporter activity"/>
    <property type="evidence" value="ECO:0007669"/>
    <property type="project" value="TreeGrafter"/>
</dbReference>
<keyword evidence="16" id="KW-1185">Reference proteome</keyword>
<evidence type="ECO:0000256" key="4">
    <source>
        <dbReference type="ARBA" id="ARBA00022692"/>
    </source>
</evidence>
<dbReference type="RefSeq" id="WP_018964856.1">
    <property type="nucleotide sequence ID" value="NZ_JQJE01000014.1"/>
</dbReference>
<keyword evidence="6 11" id="KW-0798">TonB box</keyword>
<evidence type="ECO:0000313" key="15">
    <source>
        <dbReference type="EMBL" id="KGN85943.1"/>
    </source>
</evidence>
<keyword evidence="7 10" id="KW-0472">Membrane</keyword>
<evidence type="ECO:0000256" key="12">
    <source>
        <dbReference type="SAM" id="SignalP"/>
    </source>
</evidence>
<dbReference type="Pfam" id="PF07715">
    <property type="entry name" value="Plug"/>
    <property type="match status" value="1"/>
</dbReference>
<dbReference type="InterPro" id="IPR036942">
    <property type="entry name" value="Beta-barrel_TonB_sf"/>
</dbReference>
<keyword evidence="5 12" id="KW-0732">Signal</keyword>
<evidence type="ECO:0000256" key="10">
    <source>
        <dbReference type="PROSITE-ProRule" id="PRU01360"/>
    </source>
</evidence>
<dbReference type="GO" id="GO:0009279">
    <property type="term" value="C:cell outer membrane"/>
    <property type="evidence" value="ECO:0007669"/>
    <property type="project" value="UniProtKB-SubCell"/>
</dbReference>
<evidence type="ECO:0000256" key="5">
    <source>
        <dbReference type="ARBA" id="ARBA00022729"/>
    </source>
</evidence>
<dbReference type="Gene3D" id="2.170.130.10">
    <property type="entry name" value="TonB-dependent receptor, plug domain"/>
    <property type="match status" value="1"/>
</dbReference>
<evidence type="ECO:0000256" key="1">
    <source>
        <dbReference type="ARBA" id="ARBA00004571"/>
    </source>
</evidence>
<evidence type="ECO:0000256" key="11">
    <source>
        <dbReference type="RuleBase" id="RU003357"/>
    </source>
</evidence>
<feature type="domain" description="TonB-dependent receptor plug" evidence="14">
    <location>
        <begin position="57"/>
        <end position="160"/>
    </location>
</feature>
<keyword evidence="2 10" id="KW-0813">Transport</keyword>
<dbReference type="Pfam" id="PF00593">
    <property type="entry name" value="TonB_dep_Rec_b-barrel"/>
    <property type="match status" value="1"/>
</dbReference>
<dbReference type="PROSITE" id="PS52016">
    <property type="entry name" value="TONB_DEPENDENT_REC_3"/>
    <property type="match status" value="1"/>
</dbReference>
<dbReference type="AlphaFoldDB" id="A0A0A2EWH6"/>
<dbReference type="CDD" id="cd01347">
    <property type="entry name" value="ligand_gated_channel"/>
    <property type="match status" value="1"/>
</dbReference>
<evidence type="ECO:0000256" key="9">
    <source>
        <dbReference type="ARBA" id="ARBA00023237"/>
    </source>
</evidence>
<dbReference type="InterPro" id="IPR000531">
    <property type="entry name" value="Beta-barrel_TonB"/>
</dbReference>
<protein>
    <submittedName>
        <fullName evidence="15">TonB-dependent receptor</fullName>
    </submittedName>
</protein>
<feature type="domain" description="TonB-dependent receptor-like beta-barrel" evidence="13">
    <location>
        <begin position="230"/>
        <end position="618"/>
    </location>
</feature>
<proteinExistence type="inferred from homology"/>
<evidence type="ECO:0000256" key="8">
    <source>
        <dbReference type="ARBA" id="ARBA00023170"/>
    </source>
</evidence>
<dbReference type="GO" id="GO:0044718">
    <property type="term" value="P:siderophore transmembrane transport"/>
    <property type="evidence" value="ECO:0007669"/>
    <property type="project" value="TreeGrafter"/>
</dbReference>
<feature type="signal peptide" evidence="12">
    <location>
        <begin position="1"/>
        <end position="24"/>
    </location>
</feature>
<dbReference type="InterPro" id="IPR039426">
    <property type="entry name" value="TonB-dep_rcpt-like"/>
</dbReference>
<comment type="caution">
    <text evidence="15">The sequence shown here is derived from an EMBL/GenBank/DDBJ whole genome shotgun (WGS) entry which is preliminary data.</text>
</comment>
<feature type="chain" id="PRO_5001986379" evidence="12">
    <location>
        <begin position="25"/>
        <end position="646"/>
    </location>
</feature>
<gene>
    <name evidence="15" type="ORF">HR15_08415</name>
</gene>
<name>A0A0A2EWH6_9PORP</name>
<keyword evidence="9 10" id="KW-0998">Cell outer membrane</keyword>